<reference evidence="6 7" key="1">
    <citation type="submission" date="2015-12" db="EMBL/GenBank/DDBJ databases">
        <authorList>
            <person name="Shamseldin A."/>
            <person name="Moawad H."/>
            <person name="Abd El-Rahim W.M."/>
            <person name="Sadowsky M.J."/>
        </authorList>
    </citation>
    <scope>NUCLEOTIDE SEQUENCE [LARGE SCALE GENOMIC DNA]</scope>
    <source>
        <strain evidence="6 7">SJ5A-1</strain>
    </source>
</reference>
<name>A0A0W7WIC6_9RHOB</name>
<dbReference type="PRINTS" id="PR00039">
    <property type="entry name" value="HTHLYSR"/>
</dbReference>
<evidence type="ECO:0000313" key="7">
    <source>
        <dbReference type="Proteomes" id="UP000054396"/>
    </source>
</evidence>
<comment type="similarity">
    <text evidence="1">Belongs to the LysR transcriptional regulatory family.</text>
</comment>
<dbReference type="GO" id="GO:0003677">
    <property type="term" value="F:DNA binding"/>
    <property type="evidence" value="ECO:0007669"/>
    <property type="project" value="UniProtKB-KW"/>
</dbReference>
<dbReference type="InterPro" id="IPR058163">
    <property type="entry name" value="LysR-type_TF_proteobact-type"/>
</dbReference>
<dbReference type="Pfam" id="PF00126">
    <property type="entry name" value="HTH_1"/>
    <property type="match status" value="1"/>
</dbReference>
<evidence type="ECO:0000256" key="1">
    <source>
        <dbReference type="ARBA" id="ARBA00009437"/>
    </source>
</evidence>
<evidence type="ECO:0000256" key="4">
    <source>
        <dbReference type="ARBA" id="ARBA00023163"/>
    </source>
</evidence>
<keyword evidence="7" id="KW-1185">Reference proteome</keyword>
<dbReference type="Gene3D" id="3.40.190.10">
    <property type="entry name" value="Periplasmic binding protein-like II"/>
    <property type="match status" value="2"/>
</dbReference>
<dbReference type="SUPFAM" id="SSF53850">
    <property type="entry name" value="Periplasmic binding protein-like II"/>
    <property type="match status" value="1"/>
</dbReference>
<dbReference type="STRING" id="1685382.AVJ23_12710"/>
<feature type="domain" description="HTH lysR-type" evidence="5">
    <location>
        <begin position="9"/>
        <end position="66"/>
    </location>
</feature>
<dbReference type="SUPFAM" id="SSF46785">
    <property type="entry name" value="Winged helix' DNA-binding domain"/>
    <property type="match status" value="1"/>
</dbReference>
<dbReference type="PROSITE" id="PS50931">
    <property type="entry name" value="HTH_LYSR"/>
    <property type="match status" value="1"/>
</dbReference>
<evidence type="ECO:0000256" key="2">
    <source>
        <dbReference type="ARBA" id="ARBA00023015"/>
    </source>
</evidence>
<dbReference type="PANTHER" id="PTHR30537:SF5">
    <property type="entry name" value="HTH-TYPE TRANSCRIPTIONAL ACTIVATOR TTDR-RELATED"/>
    <property type="match status" value="1"/>
</dbReference>
<comment type="caution">
    <text evidence="6">The sequence shown here is derived from an EMBL/GenBank/DDBJ whole genome shotgun (WGS) entry which is preliminary data.</text>
</comment>
<organism evidence="6 7">
    <name type="scientific">Pseudoponticoccus marisrubri</name>
    <dbReference type="NCBI Taxonomy" id="1685382"/>
    <lineage>
        <taxon>Bacteria</taxon>
        <taxon>Pseudomonadati</taxon>
        <taxon>Pseudomonadota</taxon>
        <taxon>Alphaproteobacteria</taxon>
        <taxon>Rhodobacterales</taxon>
        <taxon>Roseobacteraceae</taxon>
        <taxon>Pseudoponticoccus</taxon>
    </lineage>
</organism>
<gene>
    <name evidence="6" type="ORF">AVJ23_12710</name>
</gene>
<dbReference type="InterPro" id="IPR005119">
    <property type="entry name" value="LysR_subst-bd"/>
</dbReference>
<keyword evidence="3" id="KW-0238">DNA-binding</keyword>
<evidence type="ECO:0000256" key="3">
    <source>
        <dbReference type="ARBA" id="ARBA00023125"/>
    </source>
</evidence>
<dbReference type="Proteomes" id="UP000054396">
    <property type="component" value="Unassembled WGS sequence"/>
</dbReference>
<proteinExistence type="inferred from homology"/>
<dbReference type="GO" id="GO:0003700">
    <property type="term" value="F:DNA-binding transcription factor activity"/>
    <property type="evidence" value="ECO:0007669"/>
    <property type="project" value="InterPro"/>
</dbReference>
<sequence length="292" mass="31607">MHRTRKSLPPLDTLVFFDAVMRNGGFTAASSELYVSQAAVSKRIRQLEDWLGTPLFERGARSLAATPTGAKLAEPVAMALDYLEASLAGARAPASPAVRIAANNAVSVFWLFPRIRAFAIGAAACPVETVVSDDPATLLSDDHDLAIIYAAAPPNGWEGERLMDEVLTPVLSPACRDRFEADPQSLCLLDYDRVTPDWINWEVWLKRHDPPILSGLRREPCRTYSHTIGRAIAGEGLALASATLLKDEIGSGALAPLGPHRDRTGKGYYLVHRSGPVLRRHVADFAAFLSGG</sequence>
<dbReference type="Gene3D" id="1.10.10.10">
    <property type="entry name" value="Winged helix-like DNA-binding domain superfamily/Winged helix DNA-binding domain"/>
    <property type="match status" value="1"/>
</dbReference>
<dbReference type="InterPro" id="IPR036388">
    <property type="entry name" value="WH-like_DNA-bd_sf"/>
</dbReference>
<dbReference type="RefSeq" id="WP_058862581.1">
    <property type="nucleotide sequence ID" value="NZ_LPXO01000007.1"/>
</dbReference>
<evidence type="ECO:0000313" key="6">
    <source>
        <dbReference type="EMBL" id="KUF10263.1"/>
    </source>
</evidence>
<dbReference type="AlphaFoldDB" id="A0A0W7WIC6"/>
<accession>A0A0W7WIC6</accession>
<keyword evidence="2" id="KW-0805">Transcription regulation</keyword>
<evidence type="ECO:0000259" key="5">
    <source>
        <dbReference type="PROSITE" id="PS50931"/>
    </source>
</evidence>
<protein>
    <recommendedName>
        <fullName evidence="5">HTH lysR-type domain-containing protein</fullName>
    </recommendedName>
</protein>
<dbReference type="Pfam" id="PF03466">
    <property type="entry name" value="LysR_substrate"/>
    <property type="match status" value="1"/>
</dbReference>
<dbReference type="PANTHER" id="PTHR30537">
    <property type="entry name" value="HTH-TYPE TRANSCRIPTIONAL REGULATOR"/>
    <property type="match status" value="1"/>
</dbReference>
<dbReference type="InterPro" id="IPR000847">
    <property type="entry name" value="LysR_HTH_N"/>
</dbReference>
<dbReference type="EMBL" id="LPXO01000007">
    <property type="protein sequence ID" value="KUF10263.1"/>
    <property type="molecule type" value="Genomic_DNA"/>
</dbReference>
<keyword evidence="4" id="KW-0804">Transcription</keyword>
<dbReference type="OrthoDB" id="5526340at2"/>
<dbReference type="InterPro" id="IPR036390">
    <property type="entry name" value="WH_DNA-bd_sf"/>
</dbReference>